<comment type="caution">
    <text evidence="1">The sequence shown here is derived from an EMBL/GenBank/DDBJ whole genome shotgun (WGS) entry which is preliminary data.</text>
</comment>
<accession>A0ABD3DYI1</accession>
<organism evidence="1 2">
    <name type="scientific">Castilleja foliolosa</name>
    <dbReference type="NCBI Taxonomy" id="1961234"/>
    <lineage>
        <taxon>Eukaryota</taxon>
        <taxon>Viridiplantae</taxon>
        <taxon>Streptophyta</taxon>
        <taxon>Embryophyta</taxon>
        <taxon>Tracheophyta</taxon>
        <taxon>Spermatophyta</taxon>
        <taxon>Magnoliopsida</taxon>
        <taxon>eudicotyledons</taxon>
        <taxon>Gunneridae</taxon>
        <taxon>Pentapetalae</taxon>
        <taxon>asterids</taxon>
        <taxon>lamiids</taxon>
        <taxon>Lamiales</taxon>
        <taxon>Orobanchaceae</taxon>
        <taxon>Pedicularideae</taxon>
        <taxon>Castillejinae</taxon>
        <taxon>Castilleja</taxon>
    </lineage>
</organism>
<reference evidence="2" key="1">
    <citation type="journal article" date="2024" name="IScience">
        <title>Strigolactones Initiate the Formation of Haustorium-like Structures in Castilleja.</title>
        <authorList>
            <person name="Buerger M."/>
            <person name="Peterson D."/>
            <person name="Chory J."/>
        </authorList>
    </citation>
    <scope>NUCLEOTIDE SEQUENCE [LARGE SCALE GENOMIC DNA]</scope>
</reference>
<dbReference type="AlphaFoldDB" id="A0ABD3DYI1"/>
<evidence type="ECO:0000313" key="1">
    <source>
        <dbReference type="EMBL" id="KAL3645994.1"/>
    </source>
</evidence>
<dbReference type="Proteomes" id="UP001632038">
    <property type="component" value="Unassembled WGS sequence"/>
</dbReference>
<dbReference type="EMBL" id="JAVIJP010000013">
    <property type="protein sequence ID" value="KAL3645994.1"/>
    <property type="molecule type" value="Genomic_DNA"/>
</dbReference>
<sequence length="214" mass="24980">MKLKSETDKTFGGVFARPDAFRGAVLLSVVSLLVAQEEFYNSFLLRLFDIDNQLWLHLVLTFPESGMKRSDMKRETPMKFIPEGTMSPYQDDDRFMIFTRPPKMINGRWTDFPAILIPKEDRLHEFIEEEEPPWSGRNELDFVSEPCDICGDKYGMHHWAACPLRERCRLDEEVGDDWEVVCIFCGIANCPRRCSYPFGRAAFKITKPLPYMNY</sequence>
<proteinExistence type="predicted"/>
<protein>
    <submittedName>
        <fullName evidence="1">Uncharacterized protein</fullName>
    </submittedName>
</protein>
<name>A0ABD3DYI1_9LAMI</name>
<keyword evidence="2" id="KW-1185">Reference proteome</keyword>
<gene>
    <name evidence="1" type="ORF">CASFOL_011174</name>
</gene>
<evidence type="ECO:0000313" key="2">
    <source>
        <dbReference type="Proteomes" id="UP001632038"/>
    </source>
</evidence>